<name>X1NRY7_9ZZZZ</name>
<evidence type="ECO:0000313" key="2">
    <source>
        <dbReference type="EMBL" id="GAI46827.1"/>
    </source>
</evidence>
<sequence>MGIFLSKPSRSATIGEKMFFNRADYYFTNSNDVIGYFEPYIGDLHPDYLLLSPKYGIIIVEIKDYSTKHLRTISKSGQWEKLNGDGLFQINNPFDQMHTYWRAV</sequence>
<dbReference type="AlphaFoldDB" id="X1NRY7"/>
<evidence type="ECO:0000259" key="1">
    <source>
        <dbReference type="Pfam" id="PF08378"/>
    </source>
</evidence>
<feature type="domain" description="NERD" evidence="1">
    <location>
        <begin position="36"/>
        <end position="100"/>
    </location>
</feature>
<dbReference type="InterPro" id="IPR011528">
    <property type="entry name" value="NERD"/>
</dbReference>
<dbReference type="Pfam" id="PF08378">
    <property type="entry name" value="NERD"/>
    <property type="match status" value="1"/>
</dbReference>
<proteinExistence type="predicted"/>
<accession>X1NRY7</accession>
<feature type="non-terminal residue" evidence="2">
    <location>
        <position position="104"/>
    </location>
</feature>
<reference evidence="2" key="1">
    <citation type="journal article" date="2014" name="Front. Microbiol.">
        <title>High frequency of phylogenetically diverse reductive dehalogenase-homologous genes in deep subseafloor sedimentary metagenomes.</title>
        <authorList>
            <person name="Kawai M."/>
            <person name="Futagami T."/>
            <person name="Toyoda A."/>
            <person name="Takaki Y."/>
            <person name="Nishi S."/>
            <person name="Hori S."/>
            <person name="Arai W."/>
            <person name="Tsubouchi T."/>
            <person name="Morono Y."/>
            <person name="Uchiyama I."/>
            <person name="Ito T."/>
            <person name="Fujiyama A."/>
            <person name="Inagaki F."/>
            <person name="Takami H."/>
        </authorList>
    </citation>
    <scope>NUCLEOTIDE SEQUENCE</scope>
    <source>
        <strain evidence="2">Expedition CK06-06</strain>
    </source>
</reference>
<organism evidence="2">
    <name type="scientific">marine sediment metagenome</name>
    <dbReference type="NCBI Taxonomy" id="412755"/>
    <lineage>
        <taxon>unclassified sequences</taxon>
        <taxon>metagenomes</taxon>
        <taxon>ecological metagenomes</taxon>
    </lineage>
</organism>
<dbReference type="EMBL" id="BARV01040866">
    <property type="protein sequence ID" value="GAI46827.1"/>
    <property type="molecule type" value="Genomic_DNA"/>
</dbReference>
<protein>
    <recommendedName>
        <fullName evidence="1">NERD domain-containing protein</fullName>
    </recommendedName>
</protein>
<comment type="caution">
    <text evidence="2">The sequence shown here is derived from an EMBL/GenBank/DDBJ whole genome shotgun (WGS) entry which is preliminary data.</text>
</comment>
<gene>
    <name evidence="2" type="ORF">S06H3_62112</name>
</gene>